<dbReference type="InterPro" id="IPR030678">
    <property type="entry name" value="Peptide/Ni-bd"/>
</dbReference>
<accession>A0A430FUE9</accession>
<dbReference type="SUPFAM" id="SSF53850">
    <property type="entry name" value="Periplasmic binding protein-like II"/>
    <property type="match status" value="1"/>
</dbReference>
<dbReference type="Gene3D" id="3.10.105.10">
    <property type="entry name" value="Dipeptide-binding Protein, Domain 3"/>
    <property type="match status" value="1"/>
</dbReference>
<dbReference type="PIRSF" id="PIRSF002741">
    <property type="entry name" value="MppA"/>
    <property type="match status" value="1"/>
</dbReference>
<dbReference type="PROSITE" id="PS51257">
    <property type="entry name" value="PROKAR_LIPOPROTEIN"/>
    <property type="match status" value="1"/>
</dbReference>
<comment type="caution">
    <text evidence="4">The sequence shown here is derived from an EMBL/GenBank/DDBJ whole genome shotgun (WGS) entry which is preliminary data.</text>
</comment>
<dbReference type="CDD" id="cd08501">
    <property type="entry name" value="PBP2_Lpqw"/>
    <property type="match status" value="1"/>
</dbReference>
<evidence type="ECO:0000259" key="3">
    <source>
        <dbReference type="Pfam" id="PF00496"/>
    </source>
</evidence>
<evidence type="ECO:0000256" key="2">
    <source>
        <dbReference type="SAM" id="SignalP"/>
    </source>
</evidence>
<feature type="domain" description="Solute-binding protein family 5" evidence="3">
    <location>
        <begin position="130"/>
        <end position="497"/>
    </location>
</feature>
<dbReference type="Gene3D" id="3.40.190.10">
    <property type="entry name" value="Periplasmic binding protein-like II"/>
    <property type="match status" value="1"/>
</dbReference>
<dbReference type="GO" id="GO:0042597">
    <property type="term" value="C:periplasmic space"/>
    <property type="evidence" value="ECO:0007669"/>
    <property type="project" value="UniProtKB-ARBA"/>
</dbReference>
<dbReference type="GO" id="GO:0015833">
    <property type="term" value="P:peptide transport"/>
    <property type="evidence" value="ECO:0007669"/>
    <property type="project" value="TreeGrafter"/>
</dbReference>
<feature type="signal peptide" evidence="2">
    <location>
        <begin position="1"/>
        <end position="24"/>
    </location>
</feature>
<dbReference type="EMBL" id="QXGK01000008">
    <property type="protein sequence ID" value="RSX56705.1"/>
    <property type="molecule type" value="Genomic_DNA"/>
</dbReference>
<dbReference type="AlphaFoldDB" id="A0A430FUE9"/>
<dbReference type="PANTHER" id="PTHR30290">
    <property type="entry name" value="PERIPLASMIC BINDING COMPONENT OF ABC TRANSPORTER"/>
    <property type="match status" value="1"/>
</dbReference>
<organism evidence="4 5">
    <name type="scientific">Bifidobacterium samirii</name>
    <dbReference type="NCBI Taxonomy" id="2306974"/>
    <lineage>
        <taxon>Bacteria</taxon>
        <taxon>Bacillati</taxon>
        <taxon>Actinomycetota</taxon>
        <taxon>Actinomycetes</taxon>
        <taxon>Bifidobacteriales</taxon>
        <taxon>Bifidobacteriaceae</taxon>
        <taxon>Bifidobacterium</taxon>
    </lineage>
</organism>
<dbReference type="OrthoDB" id="7888869at2"/>
<name>A0A430FUE9_9BIFI</name>
<evidence type="ECO:0000256" key="1">
    <source>
        <dbReference type="SAM" id="MobiDB-lite"/>
    </source>
</evidence>
<feature type="compositionally biased region" description="Basic and acidic residues" evidence="1">
    <location>
        <begin position="60"/>
        <end position="73"/>
    </location>
</feature>
<evidence type="ECO:0000313" key="4">
    <source>
        <dbReference type="EMBL" id="RSX56705.1"/>
    </source>
</evidence>
<dbReference type="Pfam" id="PF00496">
    <property type="entry name" value="SBP_bac_5"/>
    <property type="match status" value="1"/>
</dbReference>
<keyword evidence="5" id="KW-1185">Reference proteome</keyword>
<feature type="chain" id="PRO_5038488017" evidence="2">
    <location>
        <begin position="25"/>
        <end position="587"/>
    </location>
</feature>
<evidence type="ECO:0000313" key="5">
    <source>
        <dbReference type="Proteomes" id="UP000287470"/>
    </source>
</evidence>
<dbReference type="RefSeq" id="WP_125968253.1">
    <property type="nucleotide sequence ID" value="NZ_QXGK01000008.1"/>
</dbReference>
<dbReference type="GO" id="GO:0043190">
    <property type="term" value="C:ATP-binding cassette (ABC) transporter complex"/>
    <property type="evidence" value="ECO:0007669"/>
    <property type="project" value="InterPro"/>
</dbReference>
<protein>
    <submittedName>
        <fullName evidence="4">Peptide ABC transporter substrate-binding protein</fullName>
    </submittedName>
</protein>
<dbReference type="InterPro" id="IPR039424">
    <property type="entry name" value="SBP_5"/>
</dbReference>
<dbReference type="PANTHER" id="PTHR30290:SF65">
    <property type="entry name" value="MONOACYL PHOSPHATIDYLINOSITOL TETRAMANNOSIDE-BINDING PROTEIN LPQW-RELATED"/>
    <property type="match status" value="1"/>
</dbReference>
<dbReference type="Proteomes" id="UP000287470">
    <property type="component" value="Unassembled WGS sequence"/>
</dbReference>
<dbReference type="Gene3D" id="3.90.76.10">
    <property type="entry name" value="Dipeptide-binding Protein, Domain 1"/>
    <property type="match status" value="1"/>
</dbReference>
<sequence>MKFASTMRKATALAVSAAALFAMAGCGNSSNAGDNNTNTTVTAEPQEGVPVNYDGTFPKPETDKAYNNPKDRDELQQGGTLTLATVEIGPDWNALSTNGNTTYMDGMWRLYMPRIWEYSVDGSTIEPNKNYVTSVEQTSDSPETIVFNINEKASWNDGTPITWKDFESTWKAMNGSDENFTPAITAGYEDIESVTAGDSDKQVVVTFKKDFYPYESLFNMLYPAEAYAGGADVFAQGWQNDSHSDEWGAGPFKVESSSDSEVTFVPNEKWWGDAPLLDKIVLKQMEDSAALNAFKNGETDASGASSAESMTNAKSREDAYFRRGYDSGVSTLTINAKSVSDLALRKAFVQAVDRSQLQKISFQGTDWEEDVPGSLILPQFQGGYEDNMPKDAAYSTENAKKTLEDAGYTLNGDYYEKDGKTAAITYTTFGDSATSKAITGAIQKMAKAAGIKVESDVKASADFSKTVSSGDWDMIGLGWGASDPFGYSSSSYQLYGSTSDSNFSFTGTDEIDELLKGVTSIKDSKEAIAQFNKAEKKAQELYAQIPWANGQITIAVKKGLANYGPAGYSAGFRLYFTAHPENVGWEK</sequence>
<feature type="compositionally biased region" description="Polar residues" evidence="1">
    <location>
        <begin position="29"/>
        <end position="43"/>
    </location>
</feature>
<proteinExistence type="predicted"/>
<dbReference type="GO" id="GO:1904680">
    <property type="term" value="F:peptide transmembrane transporter activity"/>
    <property type="evidence" value="ECO:0007669"/>
    <property type="project" value="TreeGrafter"/>
</dbReference>
<dbReference type="InterPro" id="IPR000914">
    <property type="entry name" value="SBP_5_dom"/>
</dbReference>
<keyword evidence="2" id="KW-0732">Signal</keyword>
<reference evidence="4 5" key="1">
    <citation type="submission" date="2018-09" db="EMBL/GenBank/DDBJ databases">
        <title>Characterization of the phylogenetic diversity of five novel species belonging to the genus Bifidobacterium.</title>
        <authorList>
            <person name="Lugli G.A."/>
            <person name="Duranti S."/>
            <person name="Milani C."/>
        </authorList>
    </citation>
    <scope>NUCLEOTIDE SEQUENCE [LARGE SCALE GENOMIC DNA]</scope>
    <source>
        <strain evidence="4 5">2033B</strain>
    </source>
</reference>
<feature type="region of interest" description="Disordered" evidence="1">
    <location>
        <begin position="29"/>
        <end position="73"/>
    </location>
</feature>
<gene>
    <name evidence="4" type="ORF">D2E24_0995</name>
</gene>